<gene>
    <name evidence="1" type="ORF">Tci_043988</name>
</gene>
<evidence type="ECO:0000313" key="1">
    <source>
        <dbReference type="EMBL" id="GEU72010.1"/>
    </source>
</evidence>
<dbReference type="EMBL" id="BKCJ010006411">
    <property type="protein sequence ID" value="GEU72010.1"/>
    <property type="molecule type" value="Genomic_DNA"/>
</dbReference>
<proteinExistence type="predicted"/>
<accession>A0A6L2ME72</accession>
<comment type="caution">
    <text evidence="1">The sequence shown here is derived from an EMBL/GenBank/DDBJ whole genome shotgun (WGS) entry which is preliminary data.</text>
</comment>
<protein>
    <submittedName>
        <fullName evidence="1">Uncharacterized protein</fullName>
    </submittedName>
</protein>
<sequence length="547" mass="60928">MIDYALWEVIEKGATLRKTKVMEGVTIEMPITTVKEKAQRRLEVKARSTLMMGIPNEHQLKFNSIKDAKKLQKLMSQLELLEEKLSQVDVNQNLLRSLSPEWNTHVVVWRNKADLDTMSIDDLYNNLKLYEPEVKVMSSLSSSTLNMAFMSSSNNNTSSTNAAVNNAQAVNTTHGVSNASTQVNAAYSTNIDNLTLVSCDGLGGYDWSDQADEGSNYALMAFASLSSDSEIIDNCKKWLGYENYNAVLPPYIGKFMPPTHDLSFTGLDEFANEPVVENSKAKSSEEEPKVVKKNDDTLIIEEWVSDDEEHDVSQPKIEKKTVKPSIVKIEFSTAMAKTINGKVQLRAQVYGKEIVITESSVRRDLQLADKEGIDCLPNSTIFELALIGNPKRNVTQVPQPSGPTESITDEAVHKKLGDRLVRAATTTSILEAEQDSGNITKTQFKATPNKPSSVLDLEKITTTQHNEIDSSKRRVKKLERRNKSRTHRLKRLYKVDVLDGEEMFVAKQHENVVEEVVDAAQVSTAATTVTITTEEITLAQALKALKT</sequence>
<dbReference type="AlphaFoldDB" id="A0A6L2ME72"/>
<organism evidence="1">
    <name type="scientific">Tanacetum cinerariifolium</name>
    <name type="common">Dalmatian daisy</name>
    <name type="synonym">Chrysanthemum cinerariifolium</name>
    <dbReference type="NCBI Taxonomy" id="118510"/>
    <lineage>
        <taxon>Eukaryota</taxon>
        <taxon>Viridiplantae</taxon>
        <taxon>Streptophyta</taxon>
        <taxon>Embryophyta</taxon>
        <taxon>Tracheophyta</taxon>
        <taxon>Spermatophyta</taxon>
        <taxon>Magnoliopsida</taxon>
        <taxon>eudicotyledons</taxon>
        <taxon>Gunneridae</taxon>
        <taxon>Pentapetalae</taxon>
        <taxon>asterids</taxon>
        <taxon>campanulids</taxon>
        <taxon>Asterales</taxon>
        <taxon>Asteraceae</taxon>
        <taxon>Asteroideae</taxon>
        <taxon>Anthemideae</taxon>
        <taxon>Anthemidinae</taxon>
        <taxon>Tanacetum</taxon>
    </lineage>
</organism>
<name>A0A6L2ME72_TANCI</name>
<reference evidence="1" key="1">
    <citation type="journal article" date="2019" name="Sci. Rep.">
        <title>Draft genome of Tanacetum cinerariifolium, the natural source of mosquito coil.</title>
        <authorList>
            <person name="Yamashiro T."/>
            <person name="Shiraishi A."/>
            <person name="Satake H."/>
            <person name="Nakayama K."/>
        </authorList>
    </citation>
    <scope>NUCLEOTIDE SEQUENCE</scope>
</reference>